<protein>
    <submittedName>
        <fullName evidence="2">DUF2235 domain-containing protein</fullName>
    </submittedName>
</protein>
<comment type="caution">
    <text evidence="2">The sequence shown here is derived from an EMBL/GenBank/DDBJ whole genome shotgun (WGS) entry which is preliminary data.</text>
</comment>
<gene>
    <name evidence="2" type="ORF">GE300_09025</name>
</gene>
<dbReference type="EMBL" id="WIND01000005">
    <property type="protein sequence ID" value="MSU89758.1"/>
    <property type="molecule type" value="Genomic_DNA"/>
</dbReference>
<dbReference type="Proteomes" id="UP000474957">
    <property type="component" value="Unassembled WGS sequence"/>
</dbReference>
<dbReference type="PANTHER" id="PTHR33840:SF1">
    <property type="entry name" value="TLE1 PHOSPHOLIPASE DOMAIN-CONTAINING PROTEIN"/>
    <property type="match status" value="1"/>
</dbReference>
<organism evidence="2 3">
    <name type="scientific">Halovulum marinum</name>
    <dbReference type="NCBI Taxonomy" id="2662447"/>
    <lineage>
        <taxon>Bacteria</taxon>
        <taxon>Pseudomonadati</taxon>
        <taxon>Pseudomonadota</taxon>
        <taxon>Alphaproteobacteria</taxon>
        <taxon>Rhodobacterales</taxon>
        <taxon>Paracoccaceae</taxon>
        <taxon>Halovulum</taxon>
    </lineage>
</organism>
<proteinExistence type="predicted"/>
<dbReference type="InterPro" id="IPR018712">
    <property type="entry name" value="Tle1-like_cat"/>
</dbReference>
<evidence type="ECO:0000313" key="2">
    <source>
        <dbReference type="EMBL" id="MSU89758.1"/>
    </source>
</evidence>
<accession>A0A6L5YZV0</accession>
<dbReference type="PANTHER" id="PTHR33840">
    <property type="match status" value="1"/>
</dbReference>
<name>A0A6L5YZV0_9RHOB</name>
<evidence type="ECO:0000313" key="3">
    <source>
        <dbReference type="Proteomes" id="UP000474957"/>
    </source>
</evidence>
<feature type="domain" description="T6SS Phospholipase effector Tle1-like catalytic" evidence="1">
    <location>
        <begin position="67"/>
        <end position="318"/>
    </location>
</feature>
<evidence type="ECO:0000259" key="1">
    <source>
        <dbReference type="Pfam" id="PF09994"/>
    </source>
</evidence>
<dbReference type="Pfam" id="PF09994">
    <property type="entry name" value="T6SS_Tle1-like_cat"/>
    <property type="match status" value="1"/>
</dbReference>
<reference evidence="2 3" key="1">
    <citation type="submission" date="2019-10" db="EMBL/GenBank/DDBJ databases">
        <title>Cognatihalovulum marinum gen. nov. sp. nov., a new member of the family Rhodobacteraceae isolated from deep seawater of the Northwest Indian Ocean.</title>
        <authorList>
            <person name="Ruan C."/>
            <person name="Wang J."/>
            <person name="Zheng X."/>
            <person name="Song L."/>
            <person name="Zhu Y."/>
            <person name="Huang Y."/>
            <person name="Lu Z."/>
            <person name="Du W."/>
            <person name="Huang L."/>
            <person name="Dai X."/>
        </authorList>
    </citation>
    <scope>NUCLEOTIDE SEQUENCE [LARGE SCALE GENOMIC DNA]</scope>
    <source>
        <strain evidence="2 3">2CG4</strain>
    </source>
</reference>
<keyword evidence="3" id="KW-1185">Reference proteome</keyword>
<dbReference type="AlphaFoldDB" id="A0A6L5YZV0"/>
<sequence length="408" mass="44497">MAAASRSPRCCRCEPARRATRGRLPAPPAARLPTAPVAAKPRPACAATLAAGTFRASTGAMPERPTRTHVFLIDGTLSRLHDGHESNVGLIYKLLASLGPNARQTVGYDPGVQGTGWGKWVTVIAGSTINHSIEAGYATLCSRYVEGDRIILFGYSRGAYAVRSLGGFIGRIGLLRRRHATQRRIHRAFRYYQSPMPNDHAERFSRRYCRRDVPIQFIGAFDTVSALGIPYPFLSHLAPMATDFHDHHLGPNVGHACHALALDETRTAYAPVLWERNGAGAGRLEQVWFAGAHADIGGQVGGFPAARPLSNIPLVWMLGRAESCGLLLPENWRARFPTDAAAPAFGTWRQNGRYFVTRAARIAGRGPCESEHPSVQARRDALPRYRARARWADDGIDVTSDPDPDPAS</sequence>